<keyword evidence="7 12" id="KW-1133">Transmembrane helix</keyword>
<evidence type="ECO:0000256" key="6">
    <source>
        <dbReference type="ARBA" id="ARBA00022842"/>
    </source>
</evidence>
<keyword evidence="4 12" id="KW-1003">Cell membrane</keyword>
<gene>
    <name evidence="12" type="primary">corA</name>
    <name evidence="13" type="ORF">GGQ74_000445</name>
</gene>
<evidence type="ECO:0000256" key="1">
    <source>
        <dbReference type="ARBA" id="ARBA00004651"/>
    </source>
</evidence>
<sequence length="354" mass="40319">MPRFLKPMDATRGRPPGSLVFVGEQRVESPSIRIIHYDAESIDERELGTLEGVECCREAPAVTWVNVDGLHDVELMGKVRDAFGLHPLVMEDVLDTGQRPKLAEFDGCLALTAKMLRLVPEDDTVHAEQLSLVLGRNWLLTFQELPGDVFDPVRERLRRNRGRIRKLGADYLAYALLDVVMENYLRVLTHLGEHIESLEEVVLLTPTPGILESITGFKMELGYIRKAARPTRDFIQALSHLDTEFVSDDLAPFLRDLYDLSEHVNEAIDAYSAMLSDYIAIYNSNVGNRLNDIMKFLTMFSSIFIPLAFIAGVYGMNFDNIPELHYRYGYFVFWGLIVLVVLGMLRFFRSKGWL</sequence>
<keyword evidence="6 12" id="KW-0460">Magnesium</keyword>
<dbReference type="GO" id="GO:0050897">
    <property type="term" value="F:cobalt ion binding"/>
    <property type="evidence" value="ECO:0007669"/>
    <property type="project" value="TreeGrafter"/>
</dbReference>
<keyword evidence="5 12" id="KW-0812">Transmembrane</keyword>
<feature type="transmembrane region" description="Helical" evidence="12">
    <location>
        <begin position="296"/>
        <end position="316"/>
    </location>
</feature>
<dbReference type="GO" id="GO:0000287">
    <property type="term" value="F:magnesium ion binding"/>
    <property type="evidence" value="ECO:0007669"/>
    <property type="project" value="TreeGrafter"/>
</dbReference>
<keyword evidence="8 12" id="KW-0406">Ion transport</keyword>
<comment type="catalytic activity">
    <reaction evidence="10">
        <text>Mg(2+)(in) = Mg(2+)(out)</text>
        <dbReference type="Rhea" id="RHEA:29827"/>
        <dbReference type="ChEBI" id="CHEBI:18420"/>
    </reaction>
</comment>
<proteinExistence type="inferred from homology"/>
<dbReference type="InterPro" id="IPR045863">
    <property type="entry name" value="CorA_TM1_TM2"/>
</dbReference>
<evidence type="ECO:0000256" key="10">
    <source>
        <dbReference type="ARBA" id="ARBA00034269"/>
    </source>
</evidence>
<dbReference type="PANTHER" id="PTHR46494:SF1">
    <property type="entry name" value="CORA FAMILY METAL ION TRANSPORTER (EUROFUNG)"/>
    <property type="match status" value="1"/>
</dbReference>
<keyword evidence="3 12" id="KW-0813">Transport</keyword>
<evidence type="ECO:0000256" key="8">
    <source>
        <dbReference type="ARBA" id="ARBA00023065"/>
    </source>
</evidence>
<evidence type="ECO:0000256" key="3">
    <source>
        <dbReference type="ARBA" id="ARBA00022448"/>
    </source>
</evidence>
<dbReference type="GO" id="GO:0015087">
    <property type="term" value="F:cobalt ion transmembrane transporter activity"/>
    <property type="evidence" value="ECO:0007669"/>
    <property type="project" value="UniProtKB-UniRule"/>
</dbReference>
<dbReference type="CDD" id="cd12828">
    <property type="entry name" value="TmCorA-like_1"/>
    <property type="match status" value="1"/>
</dbReference>
<dbReference type="Proteomes" id="UP000580856">
    <property type="component" value="Unassembled WGS sequence"/>
</dbReference>
<comment type="function">
    <text evidence="11">Mediates influx of magnesium ions. Alternates between open and closed states. Activated by low cytoplasmic Mg(2+) levels. Inactive when cytoplasmic Mg(2+) levels are high.</text>
</comment>
<dbReference type="EMBL" id="JAATJA010000001">
    <property type="protein sequence ID" value="NJB66805.1"/>
    <property type="molecule type" value="Genomic_DNA"/>
</dbReference>
<accession>A0A846QN12</accession>
<evidence type="ECO:0000256" key="4">
    <source>
        <dbReference type="ARBA" id="ARBA00022475"/>
    </source>
</evidence>
<protein>
    <recommendedName>
        <fullName evidence="12">Magnesium transport protein CorA</fullName>
    </recommendedName>
</protein>
<evidence type="ECO:0000313" key="13">
    <source>
        <dbReference type="EMBL" id="NJB66805.1"/>
    </source>
</evidence>
<dbReference type="FunFam" id="1.20.58.340:FF:000004">
    <property type="entry name" value="Magnesium transport protein CorA"/>
    <property type="match status" value="1"/>
</dbReference>
<comment type="similarity">
    <text evidence="2 12">Belongs to the CorA metal ion transporter (MIT) (TC 1.A.35) family.</text>
</comment>
<evidence type="ECO:0000256" key="2">
    <source>
        <dbReference type="ARBA" id="ARBA00009765"/>
    </source>
</evidence>
<evidence type="ECO:0000313" key="14">
    <source>
        <dbReference type="Proteomes" id="UP000580856"/>
    </source>
</evidence>
<keyword evidence="9 12" id="KW-0472">Membrane</keyword>
<comment type="caution">
    <text evidence="13">The sequence shown here is derived from an EMBL/GenBank/DDBJ whole genome shotgun (WGS) entry which is preliminary data.</text>
</comment>
<dbReference type="PANTHER" id="PTHR46494">
    <property type="entry name" value="CORA FAMILY METAL ION TRANSPORTER (EUROFUNG)"/>
    <property type="match status" value="1"/>
</dbReference>
<feature type="transmembrane region" description="Helical" evidence="12">
    <location>
        <begin position="328"/>
        <end position="348"/>
    </location>
</feature>
<dbReference type="AlphaFoldDB" id="A0A846QN12"/>
<dbReference type="SUPFAM" id="SSF143865">
    <property type="entry name" value="CorA soluble domain-like"/>
    <property type="match status" value="1"/>
</dbReference>
<reference evidence="13 14" key="1">
    <citation type="submission" date="2020-03" db="EMBL/GenBank/DDBJ databases">
        <title>Genomic Encyclopedia of Type Strains, Phase IV (KMG-IV): sequencing the most valuable type-strain genomes for metagenomic binning, comparative biology and taxonomic classification.</title>
        <authorList>
            <person name="Goeker M."/>
        </authorList>
    </citation>
    <scope>NUCLEOTIDE SEQUENCE [LARGE SCALE GENOMIC DNA]</scope>
    <source>
        <strain evidence="13 14">DSM 24233</strain>
    </source>
</reference>
<dbReference type="SUPFAM" id="SSF144083">
    <property type="entry name" value="Magnesium transport protein CorA, transmembrane region"/>
    <property type="match status" value="1"/>
</dbReference>
<evidence type="ECO:0000256" key="7">
    <source>
        <dbReference type="ARBA" id="ARBA00022989"/>
    </source>
</evidence>
<dbReference type="Pfam" id="PF01544">
    <property type="entry name" value="CorA"/>
    <property type="match status" value="1"/>
</dbReference>
<evidence type="ECO:0000256" key="11">
    <source>
        <dbReference type="ARBA" id="ARBA00045497"/>
    </source>
</evidence>
<dbReference type="InterPro" id="IPR002523">
    <property type="entry name" value="MgTranspt_CorA/ZnTranspt_ZntB"/>
</dbReference>
<dbReference type="GO" id="GO:0015095">
    <property type="term" value="F:magnesium ion transmembrane transporter activity"/>
    <property type="evidence" value="ECO:0007669"/>
    <property type="project" value="UniProtKB-UniRule"/>
</dbReference>
<comment type="subcellular location">
    <subcellularLocation>
        <location evidence="1">Cell membrane</location>
        <topology evidence="1">Multi-pass membrane protein</topology>
    </subcellularLocation>
    <subcellularLocation>
        <location evidence="12">Membrane</location>
        <topology evidence="12">Multi-pass membrane protein</topology>
    </subcellularLocation>
</comment>
<dbReference type="Gene3D" id="3.30.460.20">
    <property type="entry name" value="CorA soluble domain-like"/>
    <property type="match status" value="1"/>
</dbReference>
<dbReference type="Gene3D" id="1.20.58.340">
    <property type="entry name" value="Magnesium transport protein CorA, transmembrane region"/>
    <property type="match status" value="2"/>
</dbReference>
<evidence type="ECO:0000256" key="12">
    <source>
        <dbReference type="RuleBase" id="RU362010"/>
    </source>
</evidence>
<dbReference type="RefSeq" id="WP_167939910.1">
    <property type="nucleotide sequence ID" value="NZ_JAATJA010000001.1"/>
</dbReference>
<dbReference type="GO" id="GO:0005886">
    <property type="term" value="C:plasma membrane"/>
    <property type="evidence" value="ECO:0007669"/>
    <property type="project" value="UniProtKB-SubCell"/>
</dbReference>
<name>A0A846QN12_9BACT</name>
<organism evidence="13 14">
    <name type="scientific">Desulfobaculum xiamenense</name>
    <dbReference type="NCBI Taxonomy" id="995050"/>
    <lineage>
        <taxon>Bacteria</taxon>
        <taxon>Pseudomonadati</taxon>
        <taxon>Thermodesulfobacteriota</taxon>
        <taxon>Desulfovibrionia</taxon>
        <taxon>Desulfovibrionales</taxon>
        <taxon>Desulfovibrionaceae</taxon>
        <taxon>Desulfobaculum</taxon>
    </lineage>
</organism>
<keyword evidence="14" id="KW-1185">Reference proteome</keyword>
<evidence type="ECO:0000256" key="5">
    <source>
        <dbReference type="ARBA" id="ARBA00022692"/>
    </source>
</evidence>
<dbReference type="InterPro" id="IPR045861">
    <property type="entry name" value="CorA_cytoplasmic_dom"/>
</dbReference>
<dbReference type="InterPro" id="IPR004488">
    <property type="entry name" value="Mg/Co-transport_prot_CorA"/>
</dbReference>
<dbReference type="NCBIfam" id="TIGR00383">
    <property type="entry name" value="corA"/>
    <property type="match status" value="1"/>
</dbReference>
<evidence type="ECO:0000256" key="9">
    <source>
        <dbReference type="ARBA" id="ARBA00023136"/>
    </source>
</evidence>